<dbReference type="Gene3D" id="1.10.443.10">
    <property type="entry name" value="Intergrase catalytic core"/>
    <property type="match status" value="1"/>
</dbReference>
<evidence type="ECO:0000256" key="2">
    <source>
        <dbReference type="ARBA" id="ARBA00022490"/>
    </source>
</evidence>
<keyword evidence="3" id="KW-0132">Cell division</keyword>
<dbReference type="GO" id="GO:0005737">
    <property type="term" value="C:cytoplasm"/>
    <property type="evidence" value="ECO:0007669"/>
    <property type="project" value="UniProtKB-SubCell"/>
</dbReference>
<reference evidence="12 13" key="1">
    <citation type="submission" date="2017-09" db="EMBL/GenBank/DDBJ databases">
        <title>Depth-based differentiation of microbial function through sediment-hosted aquifers and enrichment of novel symbionts in the deep terrestrial subsurface.</title>
        <authorList>
            <person name="Probst A.J."/>
            <person name="Ladd B."/>
            <person name="Jarett J.K."/>
            <person name="Geller-Mcgrath D.E."/>
            <person name="Sieber C.M."/>
            <person name="Emerson J.B."/>
            <person name="Anantharaman K."/>
            <person name="Thomas B.C."/>
            <person name="Malmstrom R."/>
            <person name="Stieglmeier M."/>
            <person name="Klingl A."/>
            <person name="Woyke T."/>
            <person name="Ryan C.M."/>
            <person name="Banfield J.F."/>
        </authorList>
    </citation>
    <scope>NUCLEOTIDE SEQUENCE [LARGE SCALE GENOMIC DNA]</scope>
    <source>
        <strain evidence="12">CG11_big_fil_rev_8_21_14_0_20_40_12</strain>
    </source>
</reference>
<feature type="domain" description="Core-binding (CB)" evidence="11">
    <location>
        <begin position="1"/>
        <end position="96"/>
    </location>
</feature>
<dbReference type="GO" id="GO:0006310">
    <property type="term" value="P:DNA recombination"/>
    <property type="evidence" value="ECO:0007669"/>
    <property type="project" value="UniProtKB-KW"/>
</dbReference>
<evidence type="ECO:0000256" key="1">
    <source>
        <dbReference type="ARBA" id="ARBA00004496"/>
    </source>
</evidence>
<dbReference type="PANTHER" id="PTHR30349:SF77">
    <property type="entry name" value="TYROSINE RECOMBINASE XERC"/>
    <property type="match status" value="1"/>
</dbReference>
<keyword evidence="5" id="KW-0229">DNA integration</keyword>
<keyword evidence="2" id="KW-0963">Cytoplasm</keyword>
<dbReference type="GO" id="GO:0003677">
    <property type="term" value="F:DNA binding"/>
    <property type="evidence" value="ECO:0007669"/>
    <property type="project" value="UniProtKB-UniRule"/>
</dbReference>
<dbReference type="Pfam" id="PF00589">
    <property type="entry name" value="Phage_integrase"/>
    <property type="match status" value="1"/>
</dbReference>
<evidence type="ECO:0000313" key="13">
    <source>
        <dbReference type="Proteomes" id="UP000231371"/>
    </source>
</evidence>
<dbReference type="PANTHER" id="PTHR30349">
    <property type="entry name" value="PHAGE INTEGRASE-RELATED"/>
    <property type="match status" value="1"/>
</dbReference>
<protein>
    <recommendedName>
        <fullName evidence="14">Tyrosine recombinase XerC</fullName>
    </recommendedName>
</protein>
<dbReference type="Proteomes" id="UP000231371">
    <property type="component" value="Unassembled WGS sequence"/>
</dbReference>
<evidence type="ECO:0000256" key="5">
    <source>
        <dbReference type="ARBA" id="ARBA00022908"/>
    </source>
</evidence>
<keyword evidence="4" id="KW-0159">Chromosome partition</keyword>
<dbReference type="AlphaFoldDB" id="A0A2H0KIR9"/>
<dbReference type="PROSITE" id="PS51900">
    <property type="entry name" value="CB"/>
    <property type="match status" value="1"/>
</dbReference>
<comment type="subcellular location">
    <subcellularLocation>
        <location evidence="1">Cytoplasm</location>
    </subcellularLocation>
</comment>
<comment type="caution">
    <text evidence="12">The sequence shown here is derived from an EMBL/GenBank/DDBJ whole genome shotgun (WGS) entry which is preliminary data.</text>
</comment>
<proteinExistence type="predicted"/>
<gene>
    <name evidence="12" type="ORF">COV89_01415</name>
</gene>
<dbReference type="EMBL" id="PCVI01000023">
    <property type="protein sequence ID" value="PIQ70274.1"/>
    <property type="molecule type" value="Genomic_DNA"/>
</dbReference>
<keyword evidence="6 9" id="KW-0238">DNA-binding</keyword>
<dbReference type="GO" id="GO:0015074">
    <property type="term" value="P:DNA integration"/>
    <property type="evidence" value="ECO:0007669"/>
    <property type="project" value="UniProtKB-KW"/>
</dbReference>
<evidence type="ECO:0000256" key="8">
    <source>
        <dbReference type="ARBA" id="ARBA00023306"/>
    </source>
</evidence>
<dbReference type="SUPFAM" id="SSF56349">
    <property type="entry name" value="DNA breaking-rejoining enzymes"/>
    <property type="match status" value="1"/>
</dbReference>
<dbReference type="Pfam" id="PF02899">
    <property type="entry name" value="Phage_int_SAM_1"/>
    <property type="match status" value="1"/>
</dbReference>
<evidence type="ECO:0000256" key="7">
    <source>
        <dbReference type="ARBA" id="ARBA00023172"/>
    </source>
</evidence>
<keyword evidence="7" id="KW-0233">DNA recombination</keyword>
<dbReference type="InterPro" id="IPR011010">
    <property type="entry name" value="DNA_brk_join_enz"/>
</dbReference>
<accession>A0A2H0KIR9</accession>
<evidence type="ECO:0000256" key="3">
    <source>
        <dbReference type="ARBA" id="ARBA00022618"/>
    </source>
</evidence>
<dbReference type="Gene3D" id="1.10.150.130">
    <property type="match status" value="1"/>
</dbReference>
<keyword evidence="8" id="KW-0131">Cell cycle</keyword>
<evidence type="ECO:0000256" key="9">
    <source>
        <dbReference type="PROSITE-ProRule" id="PRU01248"/>
    </source>
</evidence>
<dbReference type="InterPro" id="IPR002104">
    <property type="entry name" value="Integrase_catalytic"/>
</dbReference>
<evidence type="ECO:0008006" key="14">
    <source>
        <dbReference type="Google" id="ProtNLM"/>
    </source>
</evidence>
<dbReference type="InterPro" id="IPR010998">
    <property type="entry name" value="Integrase_recombinase_N"/>
</dbReference>
<dbReference type="GO" id="GO:0051301">
    <property type="term" value="P:cell division"/>
    <property type="evidence" value="ECO:0007669"/>
    <property type="project" value="UniProtKB-KW"/>
</dbReference>
<evidence type="ECO:0000259" key="11">
    <source>
        <dbReference type="PROSITE" id="PS51900"/>
    </source>
</evidence>
<dbReference type="InterPro" id="IPR013762">
    <property type="entry name" value="Integrase-like_cat_sf"/>
</dbReference>
<dbReference type="GO" id="GO:0007059">
    <property type="term" value="P:chromosome segregation"/>
    <property type="evidence" value="ECO:0007669"/>
    <property type="project" value="UniProtKB-KW"/>
</dbReference>
<dbReference type="PROSITE" id="PS51898">
    <property type="entry name" value="TYR_RECOMBINASE"/>
    <property type="match status" value="1"/>
</dbReference>
<dbReference type="InterPro" id="IPR004107">
    <property type="entry name" value="Integrase_SAM-like_N"/>
</dbReference>
<dbReference type="InterPro" id="IPR050090">
    <property type="entry name" value="Tyrosine_recombinase_XerCD"/>
</dbReference>
<dbReference type="InterPro" id="IPR044068">
    <property type="entry name" value="CB"/>
</dbReference>
<evidence type="ECO:0000259" key="10">
    <source>
        <dbReference type="PROSITE" id="PS51898"/>
    </source>
</evidence>
<sequence length="315" mass="36328">MIPYLDDFLLYLKTNNYSSETIYNYERDLTVFDKFLVDSSTLFNKIDKRIVSQYKAYLTSKDRHTAIKKEKTNIILGSKSLNRTLSCLRSFLKYLIEMDLPCPIPPEVVKMARTEKKHGQVAELADLVKLIESPEYLEKNSLVGLRNRTILEVFFSTGMRISELCSLDRSDIDNSGRIFIMGKGKKERFVYLTPRAKNYLERYLATRQDSVKALFIPYAGMNVSQTKKRLSPNYIQMKIKQYREKLKINVPTSAHSLRHGFATYLAESGASPVAIQILLGHESLDTTTRYVHASDKFAEDSHRKFHPLAKEDKTV</sequence>
<evidence type="ECO:0000313" key="12">
    <source>
        <dbReference type="EMBL" id="PIQ70274.1"/>
    </source>
</evidence>
<feature type="domain" description="Tyr recombinase" evidence="10">
    <location>
        <begin position="117"/>
        <end position="303"/>
    </location>
</feature>
<name>A0A2H0KIR9_9BACT</name>
<evidence type="ECO:0000256" key="6">
    <source>
        <dbReference type="ARBA" id="ARBA00023125"/>
    </source>
</evidence>
<evidence type="ECO:0000256" key="4">
    <source>
        <dbReference type="ARBA" id="ARBA00022829"/>
    </source>
</evidence>
<organism evidence="12 13">
    <name type="scientific">Candidatus Shapirobacteria bacterium CG11_big_fil_rev_8_21_14_0_20_40_12</name>
    <dbReference type="NCBI Taxonomy" id="1974889"/>
    <lineage>
        <taxon>Bacteria</taxon>
        <taxon>Candidatus Shapironibacteriota</taxon>
    </lineage>
</organism>